<proteinExistence type="inferred from homology"/>
<evidence type="ECO:0000256" key="10">
    <source>
        <dbReference type="RuleBase" id="RU364073"/>
    </source>
</evidence>
<dbReference type="CDD" id="cd07809">
    <property type="entry name" value="ASKHA_NBD_FGGY_BaXK-like"/>
    <property type="match status" value="1"/>
</dbReference>
<gene>
    <name evidence="8 10" type="primary">xylB</name>
    <name evidence="13" type="ORF">CA984_40545</name>
</gene>
<dbReference type="Proteomes" id="UP000194761">
    <property type="component" value="Unassembled WGS sequence"/>
</dbReference>
<keyword evidence="4 8" id="KW-0547">Nucleotide-binding</keyword>
<comment type="function">
    <text evidence="8">Catalyzes the phosphorylation of D-xylulose to D-xylulose 5-phosphate.</text>
</comment>
<dbReference type="PROSITE" id="PS00445">
    <property type="entry name" value="FGGY_KINASES_2"/>
    <property type="match status" value="1"/>
</dbReference>
<dbReference type="GO" id="GO:0042732">
    <property type="term" value="P:D-xylose metabolic process"/>
    <property type="evidence" value="ECO:0007669"/>
    <property type="project" value="UniProtKB-KW"/>
</dbReference>
<evidence type="ECO:0000256" key="4">
    <source>
        <dbReference type="ARBA" id="ARBA00022741"/>
    </source>
</evidence>
<dbReference type="InterPro" id="IPR018485">
    <property type="entry name" value="FGGY_C"/>
</dbReference>
<keyword evidence="5 8" id="KW-0418">Kinase</keyword>
<feature type="active site" description="Proton acceptor" evidence="8">
    <location>
        <position position="227"/>
    </location>
</feature>
<dbReference type="Pfam" id="PF00370">
    <property type="entry name" value="FGGY_N"/>
    <property type="match status" value="1"/>
</dbReference>
<feature type="binding site" evidence="8">
    <location>
        <begin position="71"/>
        <end position="72"/>
    </location>
    <ligand>
        <name>substrate</name>
    </ligand>
</feature>
<evidence type="ECO:0000256" key="9">
    <source>
        <dbReference type="RuleBase" id="RU003733"/>
    </source>
</evidence>
<dbReference type="GO" id="GO:0005998">
    <property type="term" value="P:xylulose catabolic process"/>
    <property type="evidence" value="ECO:0007669"/>
    <property type="project" value="UniProtKB-UniRule"/>
</dbReference>
<keyword evidence="7 8" id="KW-0119">Carbohydrate metabolism</keyword>
<protein>
    <recommendedName>
        <fullName evidence="8 10">Xylulose kinase</fullName>
        <shortName evidence="8 10">Xylulokinase</shortName>
        <ecNumber evidence="8 10">2.7.1.17</ecNumber>
    </recommendedName>
</protein>
<comment type="caution">
    <text evidence="13">The sequence shown here is derived from an EMBL/GenBank/DDBJ whole genome shotgun (WGS) entry which is preliminary data.</text>
</comment>
<keyword evidence="14" id="KW-1185">Reference proteome</keyword>
<dbReference type="InterPro" id="IPR006000">
    <property type="entry name" value="Xylulokinase"/>
</dbReference>
<dbReference type="HAMAP" id="MF_02220">
    <property type="entry name" value="XylB"/>
    <property type="match status" value="1"/>
</dbReference>
<dbReference type="InterPro" id="IPR043129">
    <property type="entry name" value="ATPase_NBD"/>
</dbReference>
<dbReference type="InterPro" id="IPR050406">
    <property type="entry name" value="FGGY_Carb_Kinase"/>
</dbReference>
<evidence type="ECO:0000259" key="11">
    <source>
        <dbReference type="Pfam" id="PF00370"/>
    </source>
</evidence>
<evidence type="ECO:0000256" key="2">
    <source>
        <dbReference type="ARBA" id="ARBA00022629"/>
    </source>
</evidence>
<feature type="domain" description="Carbohydrate kinase FGGY N-terminal" evidence="11">
    <location>
        <begin position="4"/>
        <end position="234"/>
    </location>
</feature>
<dbReference type="Pfam" id="PF02782">
    <property type="entry name" value="FGGY_C"/>
    <property type="match status" value="1"/>
</dbReference>
<evidence type="ECO:0000259" key="12">
    <source>
        <dbReference type="Pfam" id="PF02782"/>
    </source>
</evidence>
<feature type="site" description="Important for activity" evidence="8">
    <location>
        <position position="8"/>
    </location>
</feature>
<feature type="domain" description="Carbohydrate kinase FGGY C-terminal" evidence="12">
    <location>
        <begin position="243"/>
        <end position="421"/>
    </location>
</feature>
<dbReference type="PANTHER" id="PTHR43095:SF5">
    <property type="entry name" value="XYLULOSE KINASE"/>
    <property type="match status" value="1"/>
</dbReference>
<accession>A0A243QP56</accession>
<dbReference type="InterPro" id="IPR018483">
    <property type="entry name" value="Carb_kinase_FGGY_CS"/>
</dbReference>
<dbReference type="Gene3D" id="3.30.420.40">
    <property type="match status" value="2"/>
</dbReference>
<dbReference type="PANTHER" id="PTHR43095">
    <property type="entry name" value="SUGAR KINASE"/>
    <property type="match status" value="1"/>
</dbReference>
<keyword evidence="6 8" id="KW-0067">ATP-binding</keyword>
<evidence type="ECO:0000256" key="3">
    <source>
        <dbReference type="ARBA" id="ARBA00022679"/>
    </source>
</evidence>
<comment type="similarity">
    <text evidence="1 8 9">Belongs to the FGGY kinase family.</text>
</comment>
<keyword evidence="3 8" id="KW-0808">Transferase</keyword>
<dbReference type="PIRSF" id="PIRSF000538">
    <property type="entry name" value="GlpK"/>
    <property type="match status" value="1"/>
</dbReference>
<reference evidence="13 14" key="1">
    <citation type="submission" date="2017-05" db="EMBL/GenBank/DDBJ databases">
        <title>Biotechnological potential of actinobacteria isolated from South African environments.</title>
        <authorList>
            <person name="Le Roes-Hill M."/>
            <person name="Prins A."/>
            <person name="Durrell K.A."/>
        </authorList>
    </citation>
    <scope>NUCLEOTIDE SEQUENCE [LARGE SCALE GENOMIC DNA]</scope>
    <source>
        <strain evidence="13">M26</strain>
    </source>
</reference>
<sequence>MTLVAGVDSSTQSCKVVIRDAETGALVRQGRAAHPDGTEVDPAAWWTALQEALARAGGLDGVEAMSVGAQQHGMVCLDESGAVVRDALLWNDTRSAGAARDLVEELGGPLKWAEAVGSVPVASFTVTKLRWLAEHEPGNARRTARVCLPHDWLTWRLGGEFVTDRGDASGTGYWSPATGSYRTDILKAAFGAVPGLPRVLGPRDQAGELDVPRGGRGPVRLAPGTGDNMAAALGVGALPGDVVVSLGTSGTAFAVADVPSADPSGAVAGFADATERFLPLVCTLNAARVLDAAARLLGVDLDRLGRLALEAPAGAGGLVCVPYLEGERTPNLPDATGSLHGLTLGTSTPAHLARAAVEGLLCHMADAFDALGLDPARVLLIGGGARSEAVRRIAPAVFGRPVVVPEPGEYVADGAARQAAWLLGGGAEPPVWERGGTERFEADATPAVRARYAEARDGR</sequence>
<dbReference type="InterPro" id="IPR000577">
    <property type="entry name" value="Carb_kinase_FGGY"/>
</dbReference>
<dbReference type="InterPro" id="IPR018484">
    <property type="entry name" value="FGGY_N"/>
</dbReference>
<evidence type="ECO:0000256" key="5">
    <source>
        <dbReference type="ARBA" id="ARBA00022777"/>
    </source>
</evidence>
<dbReference type="RefSeq" id="WP_086578666.1">
    <property type="nucleotide sequence ID" value="NZ_NGFP01000340.1"/>
</dbReference>
<evidence type="ECO:0000256" key="6">
    <source>
        <dbReference type="ARBA" id="ARBA00022840"/>
    </source>
</evidence>
<organism evidence="13 14">
    <name type="scientific">Streptosporangium minutum</name>
    <dbReference type="NCBI Taxonomy" id="569862"/>
    <lineage>
        <taxon>Bacteria</taxon>
        <taxon>Bacillati</taxon>
        <taxon>Actinomycetota</taxon>
        <taxon>Actinomycetes</taxon>
        <taxon>Streptosporangiales</taxon>
        <taxon>Streptosporangiaceae</taxon>
        <taxon>Streptosporangium</taxon>
    </lineage>
</organism>
<evidence type="ECO:0000313" key="14">
    <source>
        <dbReference type="Proteomes" id="UP000194761"/>
    </source>
</evidence>
<dbReference type="EMBL" id="NGFP01000340">
    <property type="protein sequence ID" value="OUC83538.1"/>
    <property type="molecule type" value="Genomic_DNA"/>
</dbReference>
<dbReference type="NCBIfam" id="TIGR01312">
    <property type="entry name" value="XylB"/>
    <property type="match status" value="1"/>
</dbReference>
<evidence type="ECO:0000256" key="7">
    <source>
        <dbReference type="ARBA" id="ARBA00023277"/>
    </source>
</evidence>
<dbReference type="PROSITE" id="PS00933">
    <property type="entry name" value="FGGY_KINASES_1"/>
    <property type="match status" value="1"/>
</dbReference>
<dbReference type="AlphaFoldDB" id="A0A243QP56"/>
<evidence type="ECO:0000256" key="1">
    <source>
        <dbReference type="ARBA" id="ARBA00009156"/>
    </source>
</evidence>
<evidence type="ECO:0000256" key="8">
    <source>
        <dbReference type="HAMAP-Rule" id="MF_02220"/>
    </source>
</evidence>
<keyword evidence="2 8" id="KW-0859">Xylose metabolism</keyword>
<dbReference type="GO" id="GO:0005524">
    <property type="term" value="F:ATP binding"/>
    <property type="evidence" value="ECO:0007669"/>
    <property type="project" value="UniProtKB-UniRule"/>
</dbReference>
<comment type="catalytic activity">
    <reaction evidence="8 10">
        <text>D-xylulose + ATP = D-xylulose 5-phosphate + ADP + H(+)</text>
        <dbReference type="Rhea" id="RHEA:10964"/>
        <dbReference type="ChEBI" id="CHEBI:15378"/>
        <dbReference type="ChEBI" id="CHEBI:17140"/>
        <dbReference type="ChEBI" id="CHEBI:30616"/>
        <dbReference type="ChEBI" id="CHEBI:57737"/>
        <dbReference type="ChEBI" id="CHEBI:456216"/>
        <dbReference type="EC" id="2.7.1.17"/>
    </reaction>
</comment>
<evidence type="ECO:0000313" key="13">
    <source>
        <dbReference type="EMBL" id="OUC83538.1"/>
    </source>
</evidence>
<name>A0A243QP56_9ACTN</name>
<dbReference type="SUPFAM" id="SSF53067">
    <property type="entry name" value="Actin-like ATPase domain"/>
    <property type="match status" value="2"/>
</dbReference>
<dbReference type="GO" id="GO:0004856">
    <property type="term" value="F:D-xylulokinase activity"/>
    <property type="evidence" value="ECO:0007669"/>
    <property type="project" value="UniProtKB-UniRule"/>
</dbReference>
<dbReference type="EC" id="2.7.1.17" evidence="8 10"/>